<protein>
    <submittedName>
        <fullName evidence="6">Creatininase</fullName>
        <ecNumber evidence="6">3.5.2.10</ecNumber>
    </submittedName>
</protein>
<dbReference type="NCBIfam" id="TIGR04448">
    <property type="entry name" value="creatininase"/>
    <property type="match status" value="1"/>
</dbReference>
<dbReference type="Gene3D" id="3.40.50.10310">
    <property type="entry name" value="Creatininase"/>
    <property type="match status" value="1"/>
</dbReference>
<accession>A0ABR7NLT2</accession>
<dbReference type="SUPFAM" id="SSF102215">
    <property type="entry name" value="Creatininase"/>
    <property type="match status" value="1"/>
</dbReference>
<sequence length="247" mass="27148">MAKEMIRMTWPEFAETGDCAVALCVGSVEQHGPHLPFTTDLLIPYDICLELSERCGLLVAPPVYYGYRSQPATGGGMSFPGTTAVSAATLMKLVEEILCDFHRQGKKKFLLMSGHYENTAFLSEAAYLFTEAHPDAKVVMINWFEMLRPETLERLFDGKFPGWEVEHASLTETALIMHYHPDLVHPDRIPDQEGKPFCPRPTVYPEPAGLVPPSGILYSAKGATAEIGGAMAEEIVDAIAGVLADEF</sequence>
<keyword evidence="4" id="KW-0862">Zinc</keyword>
<evidence type="ECO:0000313" key="7">
    <source>
        <dbReference type="Proteomes" id="UP000658131"/>
    </source>
</evidence>
<evidence type="ECO:0000256" key="1">
    <source>
        <dbReference type="ARBA" id="ARBA00001947"/>
    </source>
</evidence>
<evidence type="ECO:0000256" key="5">
    <source>
        <dbReference type="ARBA" id="ARBA00024029"/>
    </source>
</evidence>
<dbReference type="InterPro" id="IPR003785">
    <property type="entry name" value="Creatininase/forma_Hydrolase"/>
</dbReference>
<comment type="cofactor">
    <cofactor evidence="1">
        <name>Zn(2+)</name>
        <dbReference type="ChEBI" id="CHEBI:29105"/>
    </cofactor>
</comment>
<keyword evidence="7" id="KW-1185">Reference proteome</keyword>
<gene>
    <name evidence="6" type="ORF">H8717_10390</name>
</gene>
<comment type="similarity">
    <text evidence="5">Belongs to the creatininase superfamily.</text>
</comment>
<dbReference type="GO" id="GO:0047789">
    <property type="term" value="F:creatininase activity"/>
    <property type="evidence" value="ECO:0007669"/>
    <property type="project" value="UniProtKB-EC"/>
</dbReference>
<keyword evidence="3 6" id="KW-0378">Hydrolase</keyword>
<dbReference type="Pfam" id="PF02633">
    <property type="entry name" value="Creatininase"/>
    <property type="match status" value="1"/>
</dbReference>
<dbReference type="EMBL" id="JACRTB010000015">
    <property type="protein sequence ID" value="MBC8576807.1"/>
    <property type="molecule type" value="Genomic_DNA"/>
</dbReference>
<evidence type="ECO:0000256" key="3">
    <source>
        <dbReference type="ARBA" id="ARBA00022801"/>
    </source>
</evidence>
<organism evidence="6 7">
    <name type="scientific">Yanshouia hominis</name>
    <dbReference type="NCBI Taxonomy" id="2763673"/>
    <lineage>
        <taxon>Bacteria</taxon>
        <taxon>Bacillati</taxon>
        <taxon>Bacillota</taxon>
        <taxon>Clostridia</taxon>
        <taxon>Eubacteriales</taxon>
        <taxon>Oscillospiraceae</taxon>
        <taxon>Yanshouia</taxon>
    </lineage>
</organism>
<evidence type="ECO:0000256" key="4">
    <source>
        <dbReference type="ARBA" id="ARBA00022833"/>
    </source>
</evidence>
<dbReference type="InterPro" id="IPR024087">
    <property type="entry name" value="Creatininase-like_sf"/>
</dbReference>
<proteinExistence type="inferred from homology"/>
<dbReference type="EC" id="3.5.2.10" evidence="6"/>
<dbReference type="Proteomes" id="UP000658131">
    <property type="component" value="Unassembled WGS sequence"/>
</dbReference>
<name>A0ABR7NLT2_9FIRM</name>
<evidence type="ECO:0000256" key="2">
    <source>
        <dbReference type="ARBA" id="ARBA00022723"/>
    </source>
</evidence>
<reference evidence="6 7" key="1">
    <citation type="submission" date="2020-08" db="EMBL/GenBank/DDBJ databases">
        <title>Genome public.</title>
        <authorList>
            <person name="Liu C."/>
            <person name="Sun Q."/>
        </authorList>
    </citation>
    <scope>NUCLEOTIDE SEQUENCE [LARGE SCALE GENOMIC DNA]</scope>
    <source>
        <strain evidence="6 7">BX1</strain>
    </source>
</reference>
<evidence type="ECO:0000313" key="6">
    <source>
        <dbReference type="EMBL" id="MBC8576807.1"/>
    </source>
</evidence>
<comment type="caution">
    <text evidence="6">The sequence shown here is derived from an EMBL/GenBank/DDBJ whole genome shotgun (WGS) entry which is preliminary data.</text>
</comment>
<dbReference type="InterPro" id="IPR031034">
    <property type="entry name" value="Creatininase"/>
</dbReference>
<dbReference type="PANTHER" id="PTHR35005:SF1">
    <property type="entry name" value="2-AMINO-5-FORMYLAMINO-6-RIBOSYLAMINOPYRIMIDIN-4(3H)-ONE 5'-MONOPHOSPHATE DEFORMYLASE"/>
    <property type="match status" value="1"/>
</dbReference>
<keyword evidence="2" id="KW-0479">Metal-binding</keyword>
<dbReference type="RefSeq" id="WP_262400310.1">
    <property type="nucleotide sequence ID" value="NZ_JACRTB010000015.1"/>
</dbReference>
<dbReference type="PANTHER" id="PTHR35005">
    <property type="entry name" value="3-DEHYDRO-SCYLLO-INOSOSE HYDROLASE"/>
    <property type="match status" value="1"/>
</dbReference>